<dbReference type="GO" id="GO:0015697">
    <property type="term" value="P:quaternary ammonium group transport"/>
    <property type="evidence" value="ECO:0007669"/>
    <property type="project" value="UniProtKB-ARBA"/>
</dbReference>
<gene>
    <name evidence="5" type="primary">potA_2</name>
    <name evidence="5" type="ORF">Mrose_01542</name>
</gene>
<keyword evidence="5" id="KW-0378">Hydrolase</keyword>
<dbReference type="InterPro" id="IPR017871">
    <property type="entry name" value="ABC_transporter-like_CS"/>
</dbReference>
<sequence>MLALRELRKSYPGFSLELSLTLPKGQTLALLGPSGSGKSTVLRLIAGLEYPDSGSIRMEGRELLALPPEKRRVGMLFQDFALFPHLSVYENIAFGLREASWPKERLEQRVRALLEQTHLTPQAHKLPHLLSGGERQRVALARAMAPNPDLLLLDEPLGALDRRLREALVLELRELLSGDGPTAIVVTHDQQEAFLLADQVAVMREGRLAQLGSPETLYHHPADPWVARFLGHRNLLSPEESSQLGLPRKAHLIPSAALELGRGPQARVLERLFMGERVGYWLEWQGLRLYHESGESAWQEGQSLSLSLNLSRLIPLEGA</sequence>
<name>A0A399EXE7_9DEIN</name>
<dbReference type="GO" id="GO:0005524">
    <property type="term" value="F:ATP binding"/>
    <property type="evidence" value="ECO:0007669"/>
    <property type="project" value="UniProtKB-KW"/>
</dbReference>
<keyword evidence="2" id="KW-0547">Nucleotide-binding</keyword>
<accession>A0A399EXE7</accession>
<dbReference type="FunFam" id="3.40.50.300:FF:000425">
    <property type="entry name" value="Probable ABC transporter, ATP-binding subunit"/>
    <property type="match status" value="1"/>
</dbReference>
<evidence type="ECO:0000256" key="3">
    <source>
        <dbReference type="ARBA" id="ARBA00022840"/>
    </source>
</evidence>
<keyword evidence="1" id="KW-0813">Transport</keyword>
<dbReference type="PROSITE" id="PS00211">
    <property type="entry name" value="ABC_TRANSPORTER_1"/>
    <property type="match status" value="1"/>
</dbReference>
<comment type="caution">
    <text evidence="5">The sequence shown here is derived from an EMBL/GenBank/DDBJ whole genome shotgun (WGS) entry which is preliminary data.</text>
</comment>
<dbReference type="AlphaFoldDB" id="A0A399EXE7"/>
<dbReference type="RefSeq" id="WP_119277099.1">
    <property type="nucleotide sequence ID" value="NZ_QWLA01000024.1"/>
</dbReference>
<dbReference type="InterPro" id="IPR027417">
    <property type="entry name" value="P-loop_NTPase"/>
</dbReference>
<evidence type="ECO:0000313" key="5">
    <source>
        <dbReference type="EMBL" id="RIH86961.1"/>
    </source>
</evidence>
<organism evidence="5 6">
    <name type="scientific">Calidithermus roseus</name>
    <dbReference type="NCBI Taxonomy" id="1644118"/>
    <lineage>
        <taxon>Bacteria</taxon>
        <taxon>Thermotogati</taxon>
        <taxon>Deinococcota</taxon>
        <taxon>Deinococci</taxon>
        <taxon>Thermales</taxon>
        <taxon>Thermaceae</taxon>
        <taxon>Calidithermus</taxon>
    </lineage>
</organism>
<evidence type="ECO:0000256" key="1">
    <source>
        <dbReference type="ARBA" id="ARBA00022448"/>
    </source>
</evidence>
<evidence type="ECO:0000259" key="4">
    <source>
        <dbReference type="PROSITE" id="PS50893"/>
    </source>
</evidence>
<dbReference type="InterPro" id="IPR050093">
    <property type="entry name" value="ABC_SmlMolc_Importer"/>
</dbReference>
<dbReference type="PANTHER" id="PTHR42781:SF4">
    <property type="entry name" value="SPERMIDINE_PUTRESCINE IMPORT ATP-BINDING PROTEIN POTA"/>
    <property type="match status" value="1"/>
</dbReference>
<evidence type="ECO:0000313" key="6">
    <source>
        <dbReference type="Proteomes" id="UP000265341"/>
    </source>
</evidence>
<keyword evidence="6" id="KW-1185">Reference proteome</keyword>
<dbReference type="SUPFAM" id="SSF52540">
    <property type="entry name" value="P-loop containing nucleoside triphosphate hydrolases"/>
    <property type="match status" value="1"/>
</dbReference>
<evidence type="ECO:0000256" key="2">
    <source>
        <dbReference type="ARBA" id="ARBA00022741"/>
    </source>
</evidence>
<feature type="domain" description="ABC transporter" evidence="4">
    <location>
        <begin position="2"/>
        <end position="230"/>
    </location>
</feature>
<dbReference type="PROSITE" id="PS50893">
    <property type="entry name" value="ABC_TRANSPORTER_2"/>
    <property type="match status" value="1"/>
</dbReference>
<dbReference type="OrthoDB" id="34128at2"/>
<dbReference type="PANTHER" id="PTHR42781">
    <property type="entry name" value="SPERMIDINE/PUTRESCINE IMPORT ATP-BINDING PROTEIN POTA"/>
    <property type="match status" value="1"/>
</dbReference>
<dbReference type="SMART" id="SM00382">
    <property type="entry name" value="AAA"/>
    <property type="match status" value="1"/>
</dbReference>
<dbReference type="Pfam" id="PF00005">
    <property type="entry name" value="ABC_tran"/>
    <property type="match status" value="1"/>
</dbReference>
<dbReference type="EMBL" id="QWLA01000024">
    <property type="protein sequence ID" value="RIH86961.1"/>
    <property type="molecule type" value="Genomic_DNA"/>
</dbReference>
<reference evidence="5 6" key="1">
    <citation type="submission" date="2018-08" db="EMBL/GenBank/DDBJ databases">
        <title>Meiothermus roseus NBRC 110900 genome sequencing project.</title>
        <authorList>
            <person name="Da Costa M.S."/>
            <person name="Albuquerque L."/>
            <person name="Raposo P."/>
            <person name="Froufe H.J.C."/>
            <person name="Barroso C.S."/>
            <person name="Egas C."/>
        </authorList>
    </citation>
    <scope>NUCLEOTIDE SEQUENCE [LARGE SCALE GENOMIC DNA]</scope>
    <source>
        <strain evidence="5 6">NBRC 110900</strain>
    </source>
</reference>
<keyword evidence="3 5" id="KW-0067">ATP-binding</keyword>
<dbReference type="EC" id="3.6.3.31" evidence="5"/>
<dbReference type="Gene3D" id="3.40.50.300">
    <property type="entry name" value="P-loop containing nucleotide triphosphate hydrolases"/>
    <property type="match status" value="1"/>
</dbReference>
<dbReference type="InterPro" id="IPR003593">
    <property type="entry name" value="AAA+_ATPase"/>
</dbReference>
<dbReference type="Proteomes" id="UP000265341">
    <property type="component" value="Unassembled WGS sequence"/>
</dbReference>
<dbReference type="GO" id="GO:0016887">
    <property type="term" value="F:ATP hydrolysis activity"/>
    <property type="evidence" value="ECO:0007669"/>
    <property type="project" value="InterPro"/>
</dbReference>
<proteinExistence type="predicted"/>
<protein>
    <submittedName>
        <fullName evidence="5">Spermidine/putrescine import ATP-binding protein PotA</fullName>
        <ecNumber evidence="5">3.6.3.31</ecNumber>
    </submittedName>
</protein>
<dbReference type="InterPro" id="IPR003439">
    <property type="entry name" value="ABC_transporter-like_ATP-bd"/>
</dbReference>